<dbReference type="InterPro" id="IPR006094">
    <property type="entry name" value="Oxid_FAD_bind_N"/>
</dbReference>
<dbReference type="Pfam" id="PF01565">
    <property type="entry name" value="FAD_binding_4"/>
    <property type="match status" value="1"/>
</dbReference>
<reference evidence="8" key="2">
    <citation type="journal article" date="2023" name="Int. J. Syst. Evol. Microbiol.">
        <title>Streptomyces marispadix sp. nov., isolated from marine beach sediment of the Northern Coast of Portugal.</title>
        <authorList>
            <person name="dos Santos J.D.N."/>
            <person name="Vitorino I.R."/>
            <person name="Kallscheuer N."/>
            <person name="Srivastava A."/>
            <person name="Krautwurst S."/>
            <person name="Marz M."/>
            <person name="Jogler C."/>
            <person name="Lobo Da Cunha A."/>
            <person name="Catita J."/>
            <person name="Goncalves H."/>
            <person name="Gonzalez I."/>
            <person name="Reyes F."/>
            <person name="Lage O.M."/>
        </authorList>
    </citation>
    <scope>NUCLEOTIDE SEQUENCE</scope>
    <source>
        <strain evidence="8">M600PL45_2</strain>
    </source>
</reference>
<evidence type="ECO:0000259" key="7">
    <source>
        <dbReference type="PROSITE" id="PS51387"/>
    </source>
</evidence>
<dbReference type="InterPro" id="IPR036318">
    <property type="entry name" value="FAD-bd_PCMH-like_sf"/>
</dbReference>
<keyword evidence="3" id="KW-0285">Flavoprotein</keyword>
<proteinExistence type="inferred from homology"/>
<evidence type="ECO:0000256" key="1">
    <source>
        <dbReference type="ARBA" id="ARBA00001974"/>
    </source>
</evidence>
<comment type="similarity">
    <text evidence="2">Belongs to the oxygen-dependent FAD-linked oxidoreductase family.</text>
</comment>
<dbReference type="PROSITE" id="PS00862">
    <property type="entry name" value="OX2_COVAL_FAD"/>
    <property type="match status" value="1"/>
</dbReference>
<dbReference type="PANTHER" id="PTHR42973:SF39">
    <property type="entry name" value="FAD-BINDING PCMH-TYPE DOMAIN-CONTAINING PROTEIN"/>
    <property type="match status" value="1"/>
</dbReference>
<comment type="caution">
    <text evidence="8">The sequence shown here is derived from an EMBL/GenBank/DDBJ whole genome shotgun (WGS) entry which is preliminary data.</text>
</comment>
<comment type="cofactor">
    <cofactor evidence="1">
        <name>FAD</name>
        <dbReference type="ChEBI" id="CHEBI:57692"/>
    </cofactor>
</comment>
<dbReference type="Proteomes" id="UP001166784">
    <property type="component" value="Unassembled WGS sequence"/>
</dbReference>
<dbReference type="SUPFAM" id="SSF56176">
    <property type="entry name" value="FAD-binding/transporter-associated domain-like"/>
    <property type="match status" value="1"/>
</dbReference>
<evidence type="ECO:0000256" key="4">
    <source>
        <dbReference type="ARBA" id="ARBA00022827"/>
    </source>
</evidence>
<reference evidence="8" key="1">
    <citation type="submission" date="2022-03" db="EMBL/GenBank/DDBJ databases">
        <authorList>
            <person name="Santos J.D.N."/>
            <person name="Kallscheuer N."/>
            <person name="Jogler C."/>
            <person name="Lage O.M."/>
        </authorList>
    </citation>
    <scope>NUCLEOTIDE SEQUENCE</scope>
    <source>
        <strain evidence="8">M600PL45_2</strain>
    </source>
</reference>
<evidence type="ECO:0000256" key="3">
    <source>
        <dbReference type="ARBA" id="ARBA00022630"/>
    </source>
</evidence>
<dbReference type="InterPro" id="IPR006093">
    <property type="entry name" value="Oxy_OxRdtase_FAD_BS"/>
</dbReference>
<dbReference type="PANTHER" id="PTHR42973">
    <property type="entry name" value="BINDING OXIDOREDUCTASE, PUTATIVE (AFU_ORTHOLOGUE AFUA_1G17690)-RELATED"/>
    <property type="match status" value="1"/>
</dbReference>
<keyword evidence="4" id="KW-0274">FAD</keyword>
<protein>
    <submittedName>
        <fullName evidence="8">FAD-binding oxidoreductase</fullName>
    </submittedName>
</protein>
<keyword evidence="5" id="KW-0560">Oxidoreductase</keyword>
<dbReference type="RefSeq" id="WP_241060306.1">
    <property type="nucleotide sequence ID" value="NZ_JAKWJU010000002.1"/>
</dbReference>
<dbReference type="PROSITE" id="PS51387">
    <property type="entry name" value="FAD_PCMH"/>
    <property type="match status" value="1"/>
</dbReference>
<evidence type="ECO:0000313" key="9">
    <source>
        <dbReference type="Proteomes" id="UP001166784"/>
    </source>
</evidence>
<name>A0ABS9SZJ0_9ACTN</name>
<dbReference type="InterPro" id="IPR016167">
    <property type="entry name" value="FAD-bd_PCMH_sub1"/>
</dbReference>
<keyword evidence="9" id="KW-1185">Reference proteome</keyword>
<evidence type="ECO:0000256" key="6">
    <source>
        <dbReference type="SAM" id="MobiDB-lite"/>
    </source>
</evidence>
<feature type="region of interest" description="Disordered" evidence="6">
    <location>
        <begin position="1"/>
        <end position="65"/>
    </location>
</feature>
<dbReference type="Gene3D" id="3.30.465.10">
    <property type="match status" value="1"/>
</dbReference>
<gene>
    <name evidence="8" type="ORF">MMA15_15270</name>
</gene>
<dbReference type="EMBL" id="JAKWJU010000002">
    <property type="protein sequence ID" value="MCH6161701.1"/>
    <property type="molecule type" value="Genomic_DNA"/>
</dbReference>
<dbReference type="Gene3D" id="3.40.462.20">
    <property type="match status" value="1"/>
</dbReference>
<organism evidence="8 9">
    <name type="scientific">Streptomyces marispadix</name>
    <dbReference type="NCBI Taxonomy" id="2922868"/>
    <lineage>
        <taxon>Bacteria</taxon>
        <taxon>Bacillati</taxon>
        <taxon>Actinomycetota</taxon>
        <taxon>Actinomycetes</taxon>
        <taxon>Kitasatosporales</taxon>
        <taxon>Streptomycetaceae</taxon>
        <taxon>Streptomyces</taxon>
    </lineage>
</organism>
<sequence length="512" mass="54812">MTPDGSGDPAPHSAYGTGAARDGDEGPPRAAPPGRTGGPQAEEPHAPSEGIPHGASEGPLLTESVRLGDGGYEHVRTRTVWNGLTPARFPELIVRPASEHEIPEVLAYAREKGLRVSVRSGGHNWTGAPLRDGALLLDLCRLTRCDVDPDSSTATVGPAVTGGMLAAELARHRLSFPTGHCPDVALGGYLLGGGLGWNGRELGPACRYVEEIQAVTADGRTLTCSESEHADLFWASRGAGPGLFAVVTRFRLRLLPQPGSIMTASLTFPLTEAERAGAWALRTARESPPNVEFSLVVKASGPPAGATGATGPRLRLEASVFAETRKAAAAALAPVDACPFAGHALELRPVEPTSFRSLYEGTGERWPSEHRYVVDTLWSTDSYETQLARATRLIAHAPSQHSLALVPFEPVTPDPDGTRHGDMAFSALGRSYAAVFAVWDEPEADDANIRWLREGMDVLDPYGTGSHYVGEADLTAGRSRSRRSYAPADWERLRRLRRRWDPAGLFHGYLTP</sequence>
<dbReference type="InterPro" id="IPR050416">
    <property type="entry name" value="FAD-linked_Oxidoreductase"/>
</dbReference>
<evidence type="ECO:0000256" key="2">
    <source>
        <dbReference type="ARBA" id="ARBA00005466"/>
    </source>
</evidence>
<evidence type="ECO:0000313" key="8">
    <source>
        <dbReference type="EMBL" id="MCH6161701.1"/>
    </source>
</evidence>
<dbReference type="Gene3D" id="3.30.43.10">
    <property type="entry name" value="Uridine Diphospho-n-acetylenolpyruvylglucosamine Reductase, domain 2"/>
    <property type="match status" value="1"/>
</dbReference>
<dbReference type="InterPro" id="IPR016166">
    <property type="entry name" value="FAD-bd_PCMH"/>
</dbReference>
<evidence type="ECO:0000256" key="5">
    <source>
        <dbReference type="ARBA" id="ARBA00023002"/>
    </source>
</evidence>
<accession>A0ABS9SZJ0</accession>
<dbReference type="InterPro" id="IPR016169">
    <property type="entry name" value="FAD-bd_PCMH_sub2"/>
</dbReference>
<feature type="domain" description="FAD-binding PCMH-type" evidence="7">
    <location>
        <begin position="86"/>
        <end position="257"/>
    </location>
</feature>